<comment type="similarity">
    <text evidence="1">Belongs to the EamA transporter family.</text>
</comment>
<keyword evidence="2" id="KW-0812">Transmembrane</keyword>
<evidence type="ECO:0000259" key="3">
    <source>
        <dbReference type="Pfam" id="PF00892"/>
    </source>
</evidence>
<reference evidence="4" key="1">
    <citation type="journal article" date="2021" name="PeerJ">
        <title>Extensive microbial diversity within the chicken gut microbiome revealed by metagenomics and culture.</title>
        <authorList>
            <person name="Gilroy R."/>
            <person name="Ravi A."/>
            <person name="Getino M."/>
            <person name="Pursley I."/>
            <person name="Horton D.L."/>
            <person name="Alikhan N.F."/>
            <person name="Baker D."/>
            <person name="Gharbi K."/>
            <person name="Hall N."/>
            <person name="Watson M."/>
            <person name="Adriaenssens E.M."/>
            <person name="Foster-Nyarko E."/>
            <person name="Jarju S."/>
            <person name="Secka A."/>
            <person name="Antonio M."/>
            <person name="Oren A."/>
            <person name="Chaudhuri R.R."/>
            <person name="La Ragione R."/>
            <person name="Hildebrand F."/>
            <person name="Pallen M.J."/>
        </authorList>
    </citation>
    <scope>NUCLEOTIDE SEQUENCE</scope>
    <source>
        <strain evidence="4">CHK165-2605</strain>
    </source>
</reference>
<dbReference type="InterPro" id="IPR037185">
    <property type="entry name" value="EmrE-like"/>
</dbReference>
<feature type="transmembrane region" description="Helical" evidence="2">
    <location>
        <begin position="67"/>
        <end position="86"/>
    </location>
</feature>
<feature type="transmembrane region" description="Helical" evidence="2">
    <location>
        <begin position="92"/>
        <end position="109"/>
    </location>
</feature>
<dbReference type="GO" id="GO:0016020">
    <property type="term" value="C:membrane"/>
    <property type="evidence" value="ECO:0007669"/>
    <property type="project" value="InterPro"/>
</dbReference>
<dbReference type="SUPFAM" id="SSF103481">
    <property type="entry name" value="Multidrug resistance efflux transporter EmrE"/>
    <property type="match status" value="1"/>
</dbReference>
<evidence type="ECO:0000313" key="5">
    <source>
        <dbReference type="Proteomes" id="UP000823895"/>
    </source>
</evidence>
<name>A0A9D2P6U2_9FIRM</name>
<dbReference type="EMBL" id="DWWI01000261">
    <property type="protein sequence ID" value="HJC44456.1"/>
    <property type="molecule type" value="Genomic_DNA"/>
</dbReference>
<dbReference type="Pfam" id="PF00892">
    <property type="entry name" value="EamA"/>
    <property type="match status" value="1"/>
</dbReference>
<keyword evidence="2" id="KW-1133">Transmembrane helix</keyword>
<evidence type="ECO:0000256" key="1">
    <source>
        <dbReference type="ARBA" id="ARBA00007362"/>
    </source>
</evidence>
<protein>
    <submittedName>
        <fullName evidence="4">EamA family transporter</fullName>
    </submittedName>
</protein>
<dbReference type="InterPro" id="IPR000620">
    <property type="entry name" value="EamA_dom"/>
</dbReference>
<evidence type="ECO:0000256" key="2">
    <source>
        <dbReference type="SAM" id="Phobius"/>
    </source>
</evidence>
<proteinExistence type="inferred from homology"/>
<keyword evidence="2" id="KW-0472">Membrane</keyword>
<reference evidence="4" key="2">
    <citation type="submission" date="2021-04" db="EMBL/GenBank/DDBJ databases">
        <authorList>
            <person name="Gilroy R."/>
        </authorList>
    </citation>
    <scope>NUCLEOTIDE SEQUENCE</scope>
    <source>
        <strain evidence="4">CHK165-2605</strain>
    </source>
</reference>
<accession>A0A9D2P6U2</accession>
<feature type="transmembrane region" description="Helical" evidence="2">
    <location>
        <begin position="36"/>
        <end position="55"/>
    </location>
</feature>
<comment type="caution">
    <text evidence="4">The sequence shown here is derived from an EMBL/GenBank/DDBJ whole genome shotgun (WGS) entry which is preliminary data.</text>
</comment>
<feature type="domain" description="EamA" evidence="3">
    <location>
        <begin position="11"/>
        <end position="109"/>
    </location>
</feature>
<sequence length="114" mass="12859">MKKSRIFNYFFLHIVLIIYSLTSVLSKSAAGQTGITFVLLYGAVLFCLMLYAVLWQGVLKKFPLTTAFANKAIVVVWGILWGWLFFREAVTWNKLVGAAIIIAGILIVVREKDE</sequence>
<organism evidence="4 5">
    <name type="scientific">Candidatus Mediterraneibacter gallistercoris</name>
    <dbReference type="NCBI Taxonomy" id="2838671"/>
    <lineage>
        <taxon>Bacteria</taxon>
        <taxon>Bacillati</taxon>
        <taxon>Bacillota</taxon>
        <taxon>Clostridia</taxon>
        <taxon>Lachnospirales</taxon>
        <taxon>Lachnospiraceae</taxon>
        <taxon>Mediterraneibacter</taxon>
    </lineage>
</organism>
<dbReference type="Gene3D" id="1.10.3730.20">
    <property type="match status" value="1"/>
</dbReference>
<dbReference type="Proteomes" id="UP000823895">
    <property type="component" value="Unassembled WGS sequence"/>
</dbReference>
<evidence type="ECO:0000313" key="4">
    <source>
        <dbReference type="EMBL" id="HJC44456.1"/>
    </source>
</evidence>
<gene>
    <name evidence="4" type="ORF">H9756_12420</name>
</gene>
<dbReference type="AlphaFoldDB" id="A0A9D2P6U2"/>